<accession>A0A0D2LMN9</accession>
<dbReference type="AlphaFoldDB" id="A0A0D2LMN9"/>
<dbReference type="GO" id="GO:0003723">
    <property type="term" value="F:RNA binding"/>
    <property type="evidence" value="ECO:0007669"/>
    <property type="project" value="UniProtKB-UniRule"/>
</dbReference>
<dbReference type="RefSeq" id="XP_013890336.1">
    <property type="nucleotide sequence ID" value="XM_014034882.1"/>
</dbReference>
<name>A0A0D2LMN9_9CHLO</name>
<evidence type="ECO:0000256" key="2">
    <source>
        <dbReference type="PROSITE-ProRule" id="PRU00176"/>
    </source>
</evidence>
<dbReference type="SUPFAM" id="SSF54928">
    <property type="entry name" value="RNA-binding domain, RBD"/>
    <property type="match status" value="1"/>
</dbReference>
<evidence type="ECO:0000256" key="3">
    <source>
        <dbReference type="SAM" id="MobiDB-lite"/>
    </source>
</evidence>
<dbReference type="PANTHER" id="PTHR48027">
    <property type="entry name" value="HETEROGENEOUS NUCLEAR RIBONUCLEOPROTEIN 87F-RELATED"/>
    <property type="match status" value="1"/>
</dbReference>
<evidence type="ECO:0000259" key="4">
    <source>
        <dbReference type="PROSITE" id="PS50102"/>
    </source>
</evidence>
<proteinExistence type="predicted"/>
<organism evidence="5 6">
    <name type="scientific">Monoraphidium neglectum</name>
    <dbReference type="NCBI Taxonomy" id="145388"/>
    <lineage>
        <taxon>Eukaryota</taxon>
        <taxon>Viridiplantae</taxon>
        <taxon>Chlorophyta</taxon>
        <taxon>core chlorophytes</taxon>
        <taxon>Chlorophyceae</taxon>
        <taxon>CS clade</taxon>
        <taxon>Sphaeropleales</taxon>
        <taxon>Selenastraceae</taxon>
        <taxon>Monoraphidium</taxon>
    </lineage>
</organism>
<dbReference type="GeneID" id="25734428"/>
<dbReference type="InterPro" id="IPR052462">
    <property type="entry name" value="SLIRP/GR-RBP-like"/>
</dbReference>
<keyword evidence="1 2" id="KW-0694">RNA-binding</keyword>
<gene>
    <name evidence="5" type="ORF">MNEG_16648</name>
</gene>
<dbReference type="InterPro" id="IPR012677">
    <property type="entry name" value="Nucleotide-bd_a/b_plait_sf"/>
</dbReference>
<feature type="domain" description="RRM" evidence="4">
    <location>
        <begin position="143"/>
        <end position="228"/>
    </location>
</feature>
<dbReference type="EMBL" id="KK106828">
    <property type="protein sequence ID" value="KIY91316.1"/>
    <property type="molecule type" value="Genomic_DNA"/>
</dbReference>
<dbReference type="Pfam" id="PF00076">
    <property type="entry name" value="RRM_1"/>
    <property type="match status" value="1"/>
</dbReference>
<feature type="region of interest" description="Disordered" evidence="3">
    <location>
        <begin position="259"/>
        <end position="282"/>
    </location>
</feature>
<dbReference type="InterPro" id="IPR000504">
    <property type="entry name" value="RRM_dom"/>
</dbReference>
<protein>
    <submittedName>
        <fullName evidence="5">CUG-BP-and ETR-3-like factor 3-B</fullName>
    </submittedName>
</protein>
<dbReference type="KEGG" id="mng:MNEG_16648"/>
<feature type="region of interest" description="Disordered" evidence="3">
    <location>
        <begin position="357"/>
        <end position="378"/>
    </location>
</feature>
<keyword evidence="6" id="KW-1185">Reference proteome</keyword>
<dbReference type="Proteomes" id="UP000054498">
    <property type="component" value="Unassembled WGS sequence"/>
</dbReference>
<sequence length="395" mass="39371">MGSVEEATAAIAALHEQHTWQGMAQPMVVRWMDSALQRRRREDHLSGRQAPAVTVPISGAFLTSFSAPSNLVGARGALPDARGPAAGAPVGLLAPHAHAHAHAHAAAPHPHPHALPLPHLSDASLYAPMPTEVPPPGCAPDAYKLFIGNVPSCYTERDLRPLFESIGPVVELVVLYDKQTGSSKGSAFCWYTTRADADRAAQHFNERHLLPDPTGHQQRPLVVRPATVRRSVPRALLGAGMAGAVAAGGGGALGGAGLHPQYGLQQPQQQQQRGAAAAAAPPGGIGRLMHPIMLGPGGSADSGVFNSGSFLVDSSAAFASAGHDGDLSALASGGYALGPGSGADSGGYAPLSSGAAPGGGGGAGAAGPGSAGNSTGAAGAGAWDAGGVGALGQLH</sequence>
<evidence type="ECO:0000313" key="5">
    <source>
        <dbReference type="EMBL" id="KIY91316.1"/>
    </source>
</evidence>
<dbReference type="Gene3D" id="3.30.70.330">
    <property type="match status" value="1"/>
</dbReference>
<dbReference type="PROSITE" id="PS50102">
    <property type="entry name" value="RRM"/>
    <property type="match status" value="1"/>
</dbReference>
<evidence type="ECO:0000256" key="1">
    <source>
        <dbReference type="ARBA" id="ARBA00022884"/>
    </source>
</evidence>
<dbReference type="InterPro" id="IPR035979">
    <property type="entry name" value="RBD_domain_sf"/>
</dbReference>
<feature type="compositionally biased region" description="Gly residues" evidence="3">
    <location>
        <begin position="357"/>
        <end position="370"/>
    </location>
</feature>
<dbReference type="SMART" id="SM00360">
    <property type="entry name" value="RRM"/>
    <property type="match status" value="1"/>
</dbReference>
<reference evidence="5 6" key="1">
    <citation type="journal article" date="2013" name="BMC Genomics">
        <title>Reconstruction of the lipid metabolism for the microalga Monoraphidium neglectum from its genome sequence reveals characteristics suitable for biofuel production.</title>
        <authorList>
            <person name="Bogen C."/>
            <person name="Al-Dilaimi A."/>
            <person name="Albersmeier A."/>
            <person name="Wichmann J."/>
            <person name="Grundmann M."/>
            <person name="Rupp O."/>
            <person name="Lauersen K.J."/>
            <person name="Blifernez-Klassen O."/>
            <person name="Kalinowski J."/>
            <person name="Goesmann A."/>
            <person name="Mussgnug J.H."/>
            <person name="Kruse O."/>
        </authorList>
    </citation>
    <scope>NUCLEOTIDE SEQUENCE [LARGE SCALE GENOMIC DNA]</scope>
    <source>
        <strain evidence="5 6">SAG 48.87</strain>
    </source>
</reference>
<dbReference type="OrthoDB" id="410044at2759"/>
<evidence type="ECO:0000313" key="6">
    <source>
        <dbReference type="Proteomes" id="UP000054498"/>
    </source>
</evidence>